<dbReference type="PROSITE" id="PS51421">
    <property type="entry name" value="RAS"/>
    <property type="match status" value="1"/>
</dbReference>
<dbReference type="InterPro" id="IPR005225">
    <property type="entry name" value="Small_GTP-bd"/>
</dbReference>
<evidence type="ECO:0000313" key="12">
    <source>
        <dbReference type="Proteomes" id="UP000290572"/>
    </source>
</evidence>
<gene>
    <name evidence="11" type="ORF">ROHU_015422</name>
</gene>
<dbReference type="Proteomes" id="UP000290572">
    <property type="component" value="Unassembled WGS sequence"/>
</dbReference>
<dbReference type="CDD" id="cd16470">
    <property type="entry name" value="RING-H2_RNF25"/>
    <property type="match status" value="1"/>
</dbReference>
<keyword evidence="2 9" id="KW-0853">WD repeat</keyword>
<dbReference type="InterPro" id="IPR001806">
    <property type="entry name" value="Small_GTPase"/>
</dbReference>
<dbReference type="InterPro" id="IPR027417">
    <property type="entry name" value="P-loop_NTPase"/>
</dbReference>
<accession>A0A498NPP4</accession>
<dbReference type="SUPFAM" id="SSF52540">
    <property type="entry name" value="P-loop containing nucleoside triphosphate hydrolases"/>
    <property type="match status" value="1"/>
</dbReference>
<dbReference type="InterPro" id="IPR042626">
    <property type="entry name" value="THOC6"/>
</dbReference>
<dbReference type="STRING" id="84645.A0A498NPP4"/>
<evidence type="ECO:0000256" key="3">
    <source>
        <dbReference type="ARBA" id="ARBA00022723"/>
    </source>
</evidence>
<dbReference type="GO" id="GO:0000347">
    <property type="term" value="C:THO complex"/>
    <property type="evidence" value="ECO:0007669"/>
    <property type="project" value="TreeGrafter"/>
</dbReference>
<dbReference type="SMART" id="SM00175">
    <property type="entry name" value="RAB"/>
    <property type="match status" value="1"/>
</dbReference>
<dbReference type="GO" id="GO:0006406">
    <property type="term" value="P:mRNA export from nucleus"/>
    <property type="evidence" value="ECO:0007669"/>
    <property type="project" value="TreeGrafter"/>
</dbReference>
<dbReference type="Gene3D" id="3.30.40.10">
    <property type="entry name" value="Zinc/RING finger domain, C3HC4 (zinc finger)"/>
    <property type="match status" value="1"/>
</dbReference>
<evidence type="ECO:0000256" key="9">
    <source>
        <dbReference type="PROSITE-ProRule" id="PRU00221"/>
    </source>
</evidence>
<proteinExistence type="evidence at protein level"/>
<dbReference type="PROSITE" id="PS51419">
    <property type="entry name" value="RAB"/>
    <property type="match status" value="1"/>
</dbReference>
<dbReference type="InterPro" id="IPR001680">
    <property type="entry name" value="WD40_rpt"/>
</dbReference>
<dbReference type="FunFam" id="3.40.50.300:FF:001447">
    <property type="entry name" value="Ras-related protein Rab-1B"/>
    <property type="match status" value="1"/>
</dbReference>
<dbReference type="GO" id="GO:0005525">
    <property type="term" value="F:GTP binding"/>
    <property type="evidence" value="ECO:0007669"/>
    <property type="project" value="InterPro"/>
</dbReference>
<sequence length="585" mass="65781">MSVFSQSFSPCGRFLAAGNNYGEIAVFSLSAALSPDASEGSQKPILNFTAHDGPVFSLLSTDTHLLSAGNGEISAWSWAELIKKSVLKGHTDYIHCLCFKEREDEILSGGEDGAVRIWDSRTNRPVHCIEVFKYELCGGGPSLSLWHLRSMSPTSVFPLPGCQREAVFYQDLIMSVGEGPFVSHCLHGGTVKAQIPCTQSSLNTLALNLKNTEHRMWEKVVCSYDSQTTHSLVSLLDPKGSYITTIGVDFKIRTVEIDGERVKLQIWDTAGQERFRTITSTYYRNTHGVIIVYDVTNIESFGNVKRWLNEIAQNFGNKNDDPSKKQVDTQEAQRFGELYGVRLFETSAKENINVEERAKEILTESNIPHGNCVICLYGFKEGEVFTKTSCYHYFHSHCLGRYITHSEIELKDRERELEEDKTRDRTEEEELAVVCPVCREPLTYDLDALLSSPAPVFTQQEDAVIGGEFKKKWAALQKVLERQKEKGGVIDPEAESNRFLIHINELMFLTLLERMPLVPNLVSHSLPHPKIPLMQPKPLKVTTPRANRSALALMREGSKVISREVVEEEEAGEVDQHVTRCLHLG</sequence>
<evidence type="ECO:0000259" key="10">
    <source>
        <dbReference type="PROSITE" id="PS50089"/>
    </source>
</evidence>
<dbReference type="EMBL" id="QBIY01011254">
    <property type="protein sequence ID" value="RXN33669.1"/>
    <property type="molecule type" value="Genomic_DNA"/>
</dbReference>
<evidence type="ECO:0000256" key="5">
    <source>
        <dbReference type="ARBA" id="ARBA00022741"/>
    </source>
</evidence>
<dbReference type="SMART" id="SM00173">
    <property type="entry name" value="RAS"/>
    <property type="match status" value="1"/>
</dbReference>
<evidence type="ECO:0000256" key="8">
    <source>
        <dbReference type="PROSITE-ProRule" id="PRU00175"/>
    </source>
</evidence>
<evidence type="ECO:0007829" key="13">
    <source>
        <dbReference type="PeptideAtlas" id="A0A498NPP4"/>
    </source>
</evidence>
<dbReference type="PROSITE" id="PS50082">
    <property type="entry name" value="WD_REPEATS_2"/>
    <property type="match status" value="1"/>
</dbReference>
<dbReference type="PROSITE" id="PS00678">
    <property type="entry name" value="WD_REPEATS_1"/>
    <property type="match status" value="1"/>
</dbReference>
<dbReference type="SUPFAM" id="SSF50978">
    <property type="entry name" value="WD40 repeat-like"/>
    <property type="match status" value="1"/>
</dbReference>
<dbReference type="Gene3D" id="3.40.50.300">
    <property type="entry name" value="P-loop containing nucleotide triphosphate hydrolases"/>
    <property type="match status" value="1"/>
</dbReference>
<feature type="domain" description="RING-type" evidence="10">
    <location>
        <begin position="372"/>
        <end position="439"/>
    </location>
</feature>
<keyword evidence="5" id="KW-0547">Nucleotide-binding</keyword>
<name>A0A498NPP4_LABRO</name>
<dbReference type="SUPFAM" id="SSF57850">
    <property type="entry name" value="RING/U-box"/>
    <property type="match status" value="1"/>
</dbReference>
<dbReference type="NCBIfam" id="TIGR00231">
    <property type="entry name" value="small_GTP"/>
    <property type="match status" value="1"/>
</dbReference>
<dbReference type="InterPro" id="IPR019775">
    <property type="entry name" value="WD40_repeat_CS"/>
</dbReference>
<evidence type="ECO:0000256" key="1">
    <source>
        <dbReference type="ARBA" id="ARBA00009728"/>
    </source>
</evidence>
<comment type="similarity">
    <text evidence="1">Belongs to the WD repeat THOC6 family.</text>
</comment>
<dbReference type="PROSITE" id="PS50089">
    <property type="entry name" value="ZF_RING_2"/>
    <property type="match status" value="1"/>
</dbReference>
<dbReference type="PANTHER" id="PTHR44411">
    <property type="entry name" value="THO COMPLEX SUBUNIT 6 HOMOLOG"/>
    <property type="match status" value="1"/>
</dbReference>
<dbReference type="Pfam" id="PF00071">
    <property type="entry name" value="Ras"/>
    <property type="match status" value="1"/>
</dbReference>
<keyword evidence="13" id="KW-1267">Proteomics identification</keyword>
<dbReference type="InterPro" id="IPR036322">
    <property type="entry name" value="WD40_repeat_dom_sf"/>
</dbReference>
<keyword evidence="3" id="KW-0479">Metal-binding</keyword>
<reference evidence="11 12" key="1">
    <citation type="submission" date="2018-03" db="EMBL/GenBank/DDBJ databases">
        <title>Draft genome sequence of Rohu Carp (Labeo rohita).</title>
        <authorList>
            <person name="Das P."/>
            <person name="Kushwaha B."/>
            <person name="Joshi C.G."/>
            <person name="Kumar D."/>
            <person name="Nagpure N.S."/>
            <person name="Sahoo L."/>
            <person name="Das S.P."/>
            <person name="Bit A."/>
            <person name="Patnaik S."/>
            <person name="Meher P.K."/>
            <person name="Jayasankar P."/>
            <person name="Koringa P.G."/>
            <person name="Patel N.V."/>
            <person name="Hinsu A.T."/>
            <person name="Kumar R."/>
            <person name="Pandey M."/>
            <person name="Agarwal S."/>
            <person name="Srivastava S."/>
            <person name="Singh M."/>
            <person name="Iquebal M.A."/>
            <person name="Jaiswal S."/>
            <person name="Angadi U.B."/>
            <person name="Kumar N."/>
            <person name="Raza M."/>
            <person name="Shah T.M."/>
            <person name="Rai A."/>
            <person name="Jena J.K."/>
        </authorList>
    </citation>
    <scope>NUCLEOTIDE SEQUENCE [LARGE SCALE GENOMIC DNA]</scope>
    <source>
        <strain evidence="11">DASCIFA01</strain>
        <tissue evidence="11">Testis</tissue>
    </source>
</reference>
<dbReference type="InterPro" id="IPR001841">
    <property type="entry name" value="Znf_RING"/>
</dbReference>
<dbReference type="GO" id="GO:0003924">
    <property type="term" value="F:GTPase activity"/>
    <property type="evidence" value="ECO:0007669"/>
    <property type="project" value="InterPro"/>
</dbReference>
<dbReference type="FunFam" id="3.30.40.10:FF:000215">
    <property type="entry name" value="E3 ubiquitin-protein ligase RNF25"/>
    <property type="match status" value="1"/>
</dbReference>
<keyword evidence="12" id="KW-1185">Reference proteome</keyword>
<dbReference type="InterPro" id="IPR013083">
    <property type="entry name" value="Znf_RING/FYVE/PHD"/>
</dbReference>
<dbReference type="GO" id="GO:0008270">
    <property type="term" value="F:zinc ion binding"/>
    <property type="evidence" value="ECO:0007669"/>
    <property type="project" value="UniProtKB-KW"/>
</dbReference>
<feature type="repeat" description="WD" evidence="9">
    <location>
        <begin position="87"/>
        <end position="128"/>
    </location>
</feature>
<evidence type="ECO:0000256" key="6">
    <source>
        <dbReference type="ARBA" id="ARBA00022771"/>
    </source>
</evidence>
<dbReference type="PRINTS" id="PR00449">
    <property type="entry name" value="RASTRNSFRMNG"/>
</dbReference>
<keyword evidence="4" id="KW-0677">Repeat</keyword>
<dbReference type="Pfam" id="PF17123">
    <property type="entry name" value="zf-RING_11"/>
    <property type="match status" value="1"/>
</dbReference>
<evidence type="ECO:0000313" key="11">
    <source>
        <dbReference type="EMBL" id="RXN33669.1"/>
    </source>
</evidence>
<dbReference type="PANTHER" id="PTHR44411:SF1">
    <property type="entry name" value="THO COMPLEX SUBUNIT 6 HOMOLOG"/>
    <property type="match status" value="1"/>
</dbReference>
<dbReference type="InterPro" id="IPR015943">
    <property type="entry name" value="WD40/YVTN_repeat-like_dom_sf"/>
</dbReference>
<evidence type="ECO:0000256" key="4">
    <source>
        <dbReference type="ARBA" id="ARBA00022737"/>
    </source>
</evidence>
<keyword evidence="6 8" id="KW-0863">Zinc-finger</keyword>
<evidence type="ECO:0000256" key="7">
    <source>
        <dbReference type="ARBA" id="ARBA00022833"/>
    </source>
</evidence>
<dbReference type="GO" id="GO:0000346">
    <property type="term" value="C:transcription export complex"/>
    <property type="evidence" value="ECO:0007669"/>
    <property type="project" value="TreeGrafter"/>
</dbReference>
<protein>
    <submittedName>
        <fullName evidence="11">THO complex subunit 6-like protein</fullName>
    </submittedName>
</protein>
<dbReference type="Gene3D" id="2.130.10.10">
    <property type="entry name" value="YVTN repeat-like/Quinoprotein amine dehydrogenase"/>
    <property type="match status" value="1"/>
</dbReference>
<dbReference type="SMART" id="SM00174">
    <property type="entry name" value="RHO"/>
    <property type="match status" value="1"/>
</dbReference>
<dbReference type="Pfam" id="PF00400">
    <property type="entry name" value="WD40"/>
    <property type="match status" value="1"/>
</dbReference>
<keyword evidence="7" id="KW-0862">Zinc</keyword>
<dbReference type="SMART" id="SM00184">
    <property type="entry name" value="RING"/>
    <property type="match status" value="1"/>
</dbReference>
<organism evidence="11 12">
    <name type="scientific">Labeo rohita</name>
    <name type="common">Indian major carp</name>
    <name type="synonym">Cyprinus rohita</name>
    <dbReference type="NCBI Taxonomy" id="84645"/>
    <lineage>
        <taxon>Eukaryota</taxon>
        <taxon>Metazoa</taxon>
        <taxon>Chordata</taxon>
        <taxon>Craniata</taxon>
        <taxon>Vertebrata</taxon>
        <taxon>Euteleostomi</taxon>
        <taxon>Actinopterygii</taxon>
        <taxon>Neopterygii</taxon>
        <taxon>Teleostei</taxon>
        <taxon>Ostariophysi</taxon>
        <taxon>Cypriniformes</taxon>
        <taxon>Cyprinidae</taxon>
        <taxon>Labeoninae</taxon>
        <taxon>Labeonini</taxon>
        <taxon>Labeo</taxon>
    </lineage>
</organism>
<comment type="caution">
    <text evidence="11">The sequence shown here is derived from an EMBL/GenBank/DDBJ whole genome shotgun (WGS) entry which is preliminary data.</text>
</comment>
<dbReference type="SMART" id="SM00320">
    <property type="entry name" value="WD40"/>
    <property type="match status" value="2"/>
</dbReference>
<dbReference type="AlphaFoldDB" id="A0A498NPP4"/>
<evidence type="ECO:0000256" key="2">
    <source>
        <dbReference type="ARBA" id="ARBA00022574"/>
    </source>
</evidence>
<dbReference type="PROSITE" id="PS50294">
    <property type="entry name" value="WD_REPEATS_REGION"/>
    <property type="match status" value="1"/>
</dbReference>